<dbReference type="Pfam" id="PF18701">
    <property type="entry name" value="DUF5641"/>
    <property type="match status" value="1"/>
</dbReference>
<evidence type="ECO:0000313" key="3">
    <source>
        <dbReference type="EMBL" id="VEN51227.1"/>
    </source>
</evidence>
<dbReference type="EMBL" id="CAACVG010008844">
    <property type="protein sequence ID" value="VEN51227.1"/>
    <property type="molecule type" value="Genomic_DNA"/>
</dbReference>
<dbReference type="InterPro" id="IPR008042">
    <property type="entry name" value="Retrotrans_Pao"/>
</dbReference>
<dbReference type="InterPro" id="IPR040676">
    <property type="entry name" value="DUF5641"/>
</dbReference>
<dbReference type="GO" id="GO:0015074">
    <property type="term" value="P:DNA integration"/>
    <property type="evidence" value="ECO:0007669"/>
    <property type="project" value="InterPro"/>
</dbReference>
<dbReference type="PANTHER" id="PTHR47331:SF1">
    <property type="entry name" value="GAG-LIKE PROTEIN"/>
    <property type="match status" value="1"/>
</dbReference>
<accession>A0A653CVD3</accession>
<reference evidence="3 4" key="1">
    <citation type="submission" date="2019-01" db="EMBL/GenBank/DDBJ databases">
        <authorList>
            <person name="Sayadi A."/>
        </authorList>
    </citation>
    <scope>NUCLEOTIDE SEQUENCE [LARGE SCALE GENOMIC DNA]</scope>
</reference>
<dbReference type="Pfam" id="PF03564">
    <property type="entry name" value="DUF1759"/>
    <property type="match status" value="1"/>
</dbReference>
<evidence type="ECO:0000313" key="4">
    <source>
        <dbReference type="Proteomes" id="UP000410492"/>
    </source>
</evidence>
<dbReference type="InterPro" id="IPR001584">
    <property type="entry name" value="Integrase_cat-core"/>
</dbReference>
<dbReference type="InterPro" id="IPR036397">
    <property type="entry name" value="RNaseH_sf"/>
</dbReference>
<protein>
    <recommendedName>
        <fullName evidence="2">Integrase catalytic domain-containing protein</fullName>
    </recommendedName>
</protein>
<dbReference type="SUPFAM" id="SSF56672">
    <property type="entry name" value="DNA/RNA polymerases"/>
    <property type="match status" value="1"/>
</dbReference>
<evidence type="ECO:0000256" key="1">
    <source>
        <dbReference type="SAM" id="MobiDB-lite"/>
    </source>
</evidence>
<evidence type="ECO:0000259" key="2">
    <source>
        <dbReference type="PROSITE" id="PS50994"/>
    </source>
</evidence>
<keyword evidence="4" id="KW-1185">Reference proteome</keyword>
<feature type="domain" description="Integrase catalytic" evidence="2">
    <location>
        <begin position="1417"/>
        <end position="1615"/>
    </location>
</feature>
<dbReference type="SUPFAM" id="SSF53098">
    <property type="entry name" value="Ribonuclease H-like"/>
    <property type="match status" value="1"/>
</dbReference>
<feature type="region of interest" description="Disordered" evidence="1">
    <location>
        <begin position="102"/>
        <end position="123"/>
    </location>
</feature>
<dbReference type="GO" id="GO:0071897">
    <property type="term" value="P:DNA biosynthetic process"/>
    <property type="evidence" value="ECO:0007669"/>
    <property type="project" value="UniProtKB-ARBA"/>
</dbReference>
<gene>
    <name evidence="3" type="ORF">CALMAC_LOCUS11761</name>
</gene>
<dbReference type="Proteomes" id="UP000410492">
    <property type="component" value="Unassembled WGS sequence"/>
</dbReference>
<feature type="compositionally biased region" description="Low complexity" evidence="1">
    <location>
        <begin position="103"/>
        <end position="114"/>
    </location>
</feature>
<dbReference type="GO" id="GO:0042575">
    <property type="term" value="C:DNA polymerase complex"/>
    <property type="evidence" value="ECO:0007669"/>
    <property type="project" value="UniProtKB-ARBA"/>
</dbReference>
<dbReference type="GO" id="GO:0003676">
    <property type="term" value="F:nucleic acid binding"/>
    <property type="evidence" value="ECO:0007669"/>
    <property type="project" value="InterPro"/>
</dbReference>
<proteinExistence type="predicted"/>
<dbReference type="InterPro" id="IPR005312">
    <property type="entry name" value="DUF1759"/>
</dbReference>
<dbReference type="PROSITE" id="PS50994">
    <property type="entry name" value="INTEGRASE"/>
    <property type="match status" value="1"/>
</dbReference>
<dbReference type="OrthoDB" id="6754013at2759"/>
<dbReference type="InterPro" id="IPR012337">
    <property type="entry name" value="RNaseH-like_sf"/>
</dbReference>
<dbReference type="Gene3D" id="3.30.420.10">
    <property type="entry name" value="Ribonuclease H-like superfamily/Ribonuclease H"/>
    <property type="match status" value="1"/>
</dbReference>
<dbReference type="InterPro" id="IPR043502">
    <property type="entry name" value="DNA/RNA_pol_sf"/>
</dbReference>
<name>A0A653CVD3_CALMS</name>
<sequence length="1734" mass="194957">MATVAERKLKLLNSKKESIYTTLQTLLDLSKNLTDVTNRTKFLALYHRMESSRQELLTVIDQIQEVSFEIDENHVPSYGSIHTINEICGHIMAAAENIKNPVSSGASTSNSGNNDQNIARGRPSLPNVELPVFSGDVRQWPTFYEIFRSLIHENPSLSSSDKIYYLIGKLRGEALSICSGISATGDNYDIIWKTLLETYQDKRFLANSYLSQIFGFKTLRNEGSLNLFLEKFDSAVSALKKLELPDLSDYILFYLASSKLDNGTLREFNAFKRGTEIPTYSDLKTFVSAQVKNLKVYNLDIGSNGKSSRSSHVLMTTTDSRQSSSWPENCLYCRKAGHLVVRCEKFKALSPGKRYETVKRSNWCFNCLSDKHGVKNCTSKKKCSECSRNHHFLLHLGRADFEKNKSTAAAGLQAAAEIQSAAAPATGLQSAAGVQSAAGTSSEVQGDSFCSVGLRVQKEHTVLLSTVVVDVGNSVVANGKARFILDSGSQINLVTLDCCKKLGLKINKSYCSVRGLGQSIHSVKGTTELVLSSRHDSETVFTVRAFVINEITDQLPQVAVDDKHFRDFVGLKLADEGFYIPGKIDGIIGAEIYSEIMGVNKVIGPGGSPVAVQTAFGYVVMGRVPVDTWNSVNTFFTLQADLPVEELVAKFWEVENVPTKPVLSEDDKKCETIFAESVQRSISGRFTVALPFKFNPSNLGVSKFTAQKRFCSLEKRLECNKDFRFQYNEAMKDFMQQGHLVLSDKTSEVRDAYYIAHHPVIKAGSSSTPVRVVLDASAPTDNGVSLNDLLYRGPKLQTDICTLLLNFRLFEIALTGDIRQMYRQINVVRDHWRYQRLLWRFNPDEDIQEYELTVVAFGMKSSPFLALRTVKELTKLDGKTYPLAAEYVDRDLYMDDLVSSISSEELACKLFQEAIGLFASGGFELTKFSTNSVKLTEIIPVAKKRLNDVLFKTDTRILGMQWNPQSDRFSFQFSFPEKQCTKRNVLSSVARCYDPLGLIAPIVLNLKLIVKDLWRLKLDWDSEAPASIGKIWVKILSEWDIIKNLNFPRHLGVKMGLPVVLLGFSDASQSGYGGVIYSLCQTAEGTNLVSLVCAKSKVSPIKIMSIPRLELCAALLLSKLLKHVIETYEKRVAIAQVYAFSDSSTVLHWLASIELKDIFVANRVCQIKENLPSVQWYYVEGNDNPADCLSRGLTPGQMTNHPLWFSGPSWLKLSKEEWPLKSISGTDDNSVEKIGVIFTATETENHPLIEMVDRCSNFSKILRVTVWVLRFLKILPFGKYISVKDLHYAEHYIIRLVQLKHFGAEMQRLESGKHCSAKLAKLQSFIGEGLLRVGGRLANSDLSYSQKHPVILPAKSCFTDKLVDHYHRINLHTGAYLLECLLRQKYWIMGGRNLIRQRVYKCNKCFRLKPKNVPPLMANLPAQRVQATKAFLHTGVDYFGPLRITLGRKRGAQVYKAYVCLFVCMSVKAIHLELVSSLSTQHFVQAFKRFISRRGPCKVLYSDRGTNFVGAKTVLRELNQFLSSATFQNSMITELSDSNIEWKFNTPAAPHMGGLWESNVKSVKIHLYRVVGDQLLTFEEMSTVLTQIESLLNSRPLCVLSRDSETPEALTPSHFLCQMPLNSLPAETVEGLPLNRLDRFQLIDRMIQDFWKRWRLEYLTSLQSRVKWYKPGPKIQPGTVVVLREDNSPPLHWPLGIIKEVFPGKDGHIRNVTVKTSKGIFSRPVIKVFPLPTQ</sequence>
<dbReference type="PANTHER" id="PTHR47331">
    <property type="entry name" value="PHD-TYPE DOMAIN-CONTAINING PROTEIN"/>
    <property type="match status" value="1"/>
</dbReference>
<dbReference type="Pfam" id="PF05380">
    <property type="entry name" value="Peptidase_A17"/>
    <property type="match status" value="1"/>
</dbReference>
<organism evidence="3 4">
    <name type="scientific">Callosobruchus maculatus</name>
    <name type="common">Southern cowpea weevil</name>
    <name type="synonym">Pulse bruchid</name>
    <dbReference type="NCBI Taxonomy" id="64391"/>
    <lineage>
        <taxon>Eukaryota</taxon>
        <taxon>Metazoa</taxon>
        <taxon>Ecdysozoa</taxon>
        <taxon>Arthropoda</taxon>
        <taxon>Hexapoda</taxon>
        <taxon>Insecta</taxon>
        <taxon>Pterygota</taxon>
        <taxon>Neoptera</taxon>
        <taxon>Endopterygota</taxon>
        <taxon>Coleoptera</taxon>
        <taxon>Polyphaga</taxon>
        <taxon>Cucujiformia</taxon>
        <taxon>Chrysomeloidea</taxon>
        <taxon>Chrysomelidae</taxon>
        <taxon>Bruchinae</taxon>
        <taxon>Bruchini</taxon>
        <taxon>Callosobruchus</taxon>
    </lineage>
</organism>